<name>A0ABR6NJU1_9SPHN</name>
<dbReference type="Pfam" id="PF01565">
    <property type="entry name" value="FAD_binding_4"/>
    <property type="match status" value="1"/>
</dbReference>
<dbReference type="SUPFAM" id="SSF56176">
    <property type="entry name" value="FAD-binding/transporter-associated domain-like"/>
    <property type="match status" value="1"/>
</dbReference>
<gene>
    <name evidence="4" type="ORF">HNP60_003495</name>
</gene>
<dbReference type="InterPro" id="IPR016166">
    <property type="entry name" value="FAD-bd_PCMH"/>
</dbReference>
<dbReference type="InterPro" id="IPR016169">
    <property type="entry name" value="FAD-bd_PCMH_sub2"/>
</dbReference>
<dbReference type="EMBL" id="JACHKA010000001">
    <property type="protein sequence ID" value="MBB5987521.1"/>
    <property type="molecule type" value="Genomic_DNA"/>
</dbReference>
<dbReference type="SUPFAM" id="SSF55103">
    <property type="entry name" value="FAD-linked oxidases, C-terminal domain"/>
    <property type="match status" value="1"/>
</dbReference>
<dbReference type="InterPro" id="IPR016164">
    <property type="entry name" value="FAD-linked_Oxase-like_C"/>
</dbReference>
<protein>
    <submittedName>
        <fullName evidence="4">Glycolate oxidase FAD binding subunit</fullName>
    </submittedName>
</protein>
<dbReference type="PROSITE" id="PS51387">
    <property type="entry name" value="FAD_PCMH"/>
    <property type="match status" value="1"/>
</dbReference>
<keyword evidence="5" id="KW-1185">Reference proteome</keyword>
<accession>A0ABR6NJU1</accession>
<feature type="domain" description="FAD-binding PCMH-type" evidence="3">
    <location>
        <begin position="1"/>
        <end position="181"/>
    </location>
</feature>
<keyword evidence="2" id="KW-0274">FAD</keyword>
<evidence type="ECO:0000313" key="4">
    <source>
        <dbReference type="EMBL" id="MBB5987521.1"/>
    </source>
</evidence>
<dbReference type="Gene3D" id="3.30.465.10">
    <property type="match status" value="1"/>
</dbReference>
<dbReference type="Proteomes" id="UP001138540">
    <property type="component" value="Unassembled WGS sequence"/>
</dbReference>
<comment type="caution">
    <text evidence="4">The sequence shown here is derived from an EMBL/GenBank/DDBJ whole genome shotgun (WGS) entry which is preliminary data.</text>
</comment>
<dbReference type="InterPro" id="IPR036318">
    <property type="entry name" value="FAD-bd_PCMH-like_sf"/>
</dbReference>
<evidence type="ECO:0000256" key="1">
    <source>
        <dbReference type="ARBA" id="ARBA00022630"/>
    </source>
</evidence>
<evidence type="ECO:0000313" key="5">
    <source>
        <dbReference type="Proteomes" id="UP001138540"/>
    </source>
</evidence>
<dbReference type="PANTHER" id="PTHR11748">
    <property type="entry name" value="D-LACTATE DEHYDROGENASE"/>
    <property type="match status" value="1"/>
</dbReference>
<reference evidence="4 5" key="1">
    <citation type="submission" date="2020-08" db="EMBL/GenBank/DDBJ databases">
        <title>Exploring microbial biodiversity for novel pathways involved in the catabolism of aromatic compounds derived from lignin.</title>
        <authorList>
            <person name="Elkins J."/>
        </authorList>
    </citation>
    <scope>NUCLEOTIDE SEQUENCE [LARGE SCALE GENOMIC DNA]</scope>
    <source>
        <strain evidence="4 5">B1D3A</strain>
    </source>
</reference>
<evidence type="ECO:0000259" key="3">
    <source>
        <dbReference type="PROSITE" id="PS51387"/>
    </source>
</evidence>
<sequence>MAVLAPASLDELAMMVREALASETKLEIRGGGSKAGVGAPRDAAILDMRGLSGIVDYDRAELVLTLGAGTPLAQVQALLAENGQMLAFEPFDHGPVFGAPPGAATIGGVVAGAISGSRRLSAGAARDHLLGFTAVSGRGEIVSGGGKVVKNVTGFDLPKLMAGSWGRLGALAEISLKVLPAPAATRTCVLRGQDAPMAAAAMARALGSAIAPAAAAYLPGAAAQTVLRIEGFGPSLDARWSMLEAMFGPVEAAPDAVWDGLRTLAPLPREGALWRLSVPARHMPAIGNALETAGAPWLADWGGALVWTVLDDPALARRIADEAGGHAMLFRADPAVRSAVPAFHPQPAVNAALEARVIGAFDPLGVFATGRFQGDVDAH</sequence>
<proteinExistence type="predicted"/>
<organism evidence="4 5">
    <name type="scientific">Sphingobium lignivorans</name>
    <dbReference type="NCBI Taxonomy" id="2735886"/>
    <lineage>
        <taxon>Bacteria</taxon>
        <taxon>Pseudomonadati</taxon>
        <taxon>Pseudomonadota</taxon>
        <taxon>Alphaproteobacteria</taxon>
        <taxon>Sphingomonadales</taxon>
        <taxon>Sphingomonadaceae</taxon>
        <taxon>Sphingobium</taxon>
    </lineage>
</organism>
<dbReference type="RefSeq" id="WP_184156100.1">
    <property type="nucleotide sequence ID" value="NZ_JACHKA010000001.1"/>
</dbReference>
<dbReference type="PANTHER" id="PTHR11748:SF103">
    <property type="entry name" value="GLYCOLATE OXIDASE SUBUNIT GLCE"/>
    <property type="match status" value="1"/>
</dbReference>
<dbReference type="InterPro" id="IPR006094">
    <property type="entry name" value="Oxid_FAD_bind_N"/>
</dbReference>
<evidence type="ECO:0000256" key="2">
    <source>
        <dbReference type="ARBA" id="ARBA00022827"/>
    </source>
</evidence>
<keyword evidence="1" id="KW-0285">Flavoprotein</keyword>